<protein>
    <submittedName>
        <fullName evidence="1">Uncharacterized protein</fullName>
    </submittedName>
</protein>
<dbReference type="EMBL" id="JYDH01000111">
    <property type="protein sequence ID" value="KRY31785.1"/>
    <property type="molecule type" value="Genomic_DNA"/>
</dbReference>
<reference evidence="1 2" key="1">
    <citation type="submission" date="2015-01" db="EMBL/GenBank/DDBJ databases">
        <title>Evolution of Trichinella species and genotypes.</title>
        <authorList>
            <person name="Korhonen P.K."/>
            <person name="Edoardo P."/>
            <person name="Giuseppe L.R."/>
            <person name="Gasser R.B."/>
        </authorList>
    </citation>
    <scope>NUCLEOTIDE SEQUENCE [LARGE SCALE GENOMIC DNA]</scope>
    <source>
        <strain evidence="1">ISS3</strain>
    </source>
</reference>
<name>A0A0V1B4A8_TRISP</name>
<dbReference type="AlphaFoldDB" id="A0A0V1B4A8"/>
<dbReference type="InParanoid" id="A0A0V1B4A8"/>
<comment type="caution">
    <text evidence="1">The sequence shown here is derived from an EMBL/GenBank/DDBJ whole genome shotgun (WGS) entry which is preliminary data.</text>
</comment>
<dbReference type="Proteomes" id="UP000054776">
    <property type="component" value="Unassembled WGS sequence"/>
</dbReference>
<proteinExistence type="predicted"/>
<evidence type="ECO:0000313" key="2">
    <source>
        <dbReference type="Proteomes" id="UP000054776"/>
    </source>
</evidence>
<accession>A0A0V1B4A8</accession>
<evidence type="ECO:0000313" key="1">
    <source>
        <dbReference type="EMBL" id="KRY31785.1"/>
    </source>
</evidence>
<sequence>LIAGYSVMDTLIHQVLSRNATVGDSKRQEQAAKYTGEYTNGRRTLEESLQALIFAFPPNKILSFSILKKLHEKMEQCQIEIHFHQPLDVIVLTPFTERRHQLKRMIKNALEENAVLFWNG</sequence>
<feature type="non-terminal residue" evidence="1">
    <location>
        <position position="1"/>
    </location>
</feature>
<gene>
    <name evidence="1" type="ORF">T01_14601</name>
</gene>
<organism evidence="1 2">
    <name type="scientific">Trichinella spiralis</name>
    <name type="common">Trichina worm</name>
    <dbReference type="NCBI Taxonomy" id="6334"/>
    <lineage>
        <taxon>Eukaryota</taxon>
        <taxon>Metazoa</taxon>
        <taxon>Ecdysozoa</taxon>
        <taxon>Nematoda</taxon>
        <taxon>Enoplea</taxon>
        <taxon>Dorylaimia</taxon>
        <taxon>Trichinellida</taxon>
        <taxon>Trichinellidae</taxon>
        <taxon>Trichinella</taxon>
    </lineage>
</organism>
<keyword evidence="2" id="KW-1185">Reference proteome</keyword>